<evidence type="ECO:0000313" key="3">
    <source>
        <dbReference type="EMBL" id="SDK12905.1"/>
    </source>
</evidence>
<evidence type="ECO:0000256" key="1">
    <source>
        <dbReference type="SAM" id="MobiDB-lite"/>
    </source>
</evidence>
<sequence>MSNLIRKPKIGIKWYLIGMSISAIILAHMIVVTWNQIFPVVRDLGPTGTEGELARQGILSFLIGLYVIWLGLYTMDVKKRRQGVLLGVISLLLSVVIYVFRDTTPLNFHASNGVALIAGLVLGYFFSDVFGGSHDLDIKQTFQKSRESTNGGIIPRLVVVDEDGELVRFPVATYGLIVLATITVGSLTVISILAREHLTASEIGLSAAYVFGAIAFMGCLFNFIRFNFGEYGSSTQFAVIGPKGSGKTYFALGSWLYICDRDNEDYEFVGYGNNDDMMSTIVDNYRRNVRHRRDIKRDRDIDKEVAFDWFLGSTEIAAEDDSEELQYGEVSFDFNHKKKFGQPTISVDTVDHPGEILKDTSKEFGNPVSTDGGNPEGSEQEGFSPEDEIDETKGMTEVCHEELTEILSDITEGHDRYRIYNQLRDIDAILYEDEPSDLEDDTSLKEFKEIIDEIERTDDVDSESIRESLQLRVMEEMTKIRDDHQIDWRRDIDQLVEELQPELKDNPEGMSEIISVIRNPESQTDDYQEVQELVIGISNDNILDEEYKDALINVFEEKIYECVEDYGVLRREFIDIAEDLVDDNGHDVWEHTLEILQEIEEKDIGEELSGYESEIANQMRKALYLAKLIKEVGSEEGQYERIIEGLRNIIVDVIISRGKENIKGVIDEREVASLLHLYSAHALATLDDSPNGLEELVHSRPRNPGLKRLYDEEYLTQSQKNNIIAEYGEFLESEVPEDWVEKIAKSGIKRQIKQMDKEDERERELEKLTQIDPRKLDASEYEFLPALLLLSRKKDIEIHELKEELEKELLKTDEEMEAAEAEKPDNQEAVSLDEKESSNESSQEGIAKDPRDKAVHDLKTTIDTADKLVILLDSERAVGYSPTTVEGPADEWMEVDNLRVIAENADVEEIILVATKADYYIEEFENYMRDEKGVKNPEPAGEDYDRFRDFVTRRIENCAHSLMAPNAADVSTIYPVWFETAIDKECVVAKDPRKLDSDAGGEPKKGSHGAEDERIMKPRTDSEDGRPMRYPKADEYGQLIPVRYGEVIKKLVD</sequence>
<organism evidence="3 4">
    <name type="scientific">Halovenus aranensis</name>
    <dbReference type="NCBI Taxonomy" id="890420"/>
    <lineage>
        <taxon>Archaea</taxon>
        <taxon>Methanobacteriati</taxon>
        <taxon>Methanobacteriota</taxon>
        <taxon>Stenosarchaea group</taxon>
        <taxon>Halobacteria</taxon>
        <taxon>Halobacteriales</taxon>
        <taxon>Haloarculaceae</taxon>
        <taxon>Halovenus</taxon>
    </lineage>
</organism>
<keyword evidence="2" id="KW-0472">Membrane</keyword>
<feature type="transmembrane region" description="Helical" evidence="2">
    <location>
        <begin position="54"/>
        <end position="72"/>
    </location>
</feature>
<feature type="transmembrane region" description="Helical" evidence="2">
    <location>
        <begin position="84"/>
        <end position="100"/>
    </location>
</feature>
<keyword evidence="4" id="KW-1185">Reference proteome</keyword>
<dbReference type="AlphaFoldDB" id="A0A1G8ZES7"/>
<dbReference type="STRING" id="890420.SAMN05216226_1215"/>
<reference evidence="3 4" key="1">
    <citation type="submission" date="2016-10" db="EMBL/GenBank/DDBJ databases">
        <authorList>
            <person name="de Groot N.N."/>
        </authorList>
    </citation>
    <scope>NUCLEOTIDE SEQUENCE [LARGE SCALE GENOMIC DNA]</scope>
    <source>
        <strain evidence="3 4">IBRC-M10015</strain>
    </source>
</reference>
<proteinExistence type="predicted"/>
<gene>
    <name evidence="3" type="ORF">SAMN05216226_1215</name>
</gene>
<feature type="region of interest" description="Disordered" evidence="1">
    <location>
        <begin position="816"/>
        <end position="853"/>
    </location>
</feature>
<dbReference type="RefSeq" id="WP_092704667.1">
    <property type="nucleotide sequence ID" value="NZ_FNFC01000021.1"/>
</dbReference>
<keyword evidence="2" id="KW-0812">Transmembrane</keyword>
<evidence type="ECO:0000313" key="4">
    <source>
        <dbReference type="Proteomes" id="UP000198856"/>
    </source>
</evidence>
<keyword evidence="2" id="KW-1133">Transmembrane helix</keyword>
<protein>
    <submittedName>
        <fullName evidence="3">Uncharacterized protein</fullName>
    </submittedName>
</protein>
<feature type="transmembrane region" description="Helical" evidence="2">
    <location>
        <begin position="206"/>
        <end position="224"/>
    </location>
</feature>
<feature type="transmembrane region" description="Helical" evidence="2">
    <location>
        <begin position="171"/>
        <end position="194"/>
    </location>
</feature>
<dbReference type="EMBL" id="FNFC01000021">
    <property type="protein sequence ID" value="SDK12905.1"/>
    <property type="molecule type" value="Genomic_DNA"/>
</dbReference>
<accession>A0A1G8ZES7</accession>
<name>A0A1G8ZES7_9EURY</name>
<feature type="transmembrane region" description="Helical" evidence="2">
    <location>
        <begin position="12"/>
        <end position="34"/>
    </location>
</feature>
<feature type="compositionally biased region" description="Basic and acidic residues" evidence="1">
    <location>
        <begin position="820"/>
        <end position="838"/>
    </location>
</feature>
<evidence type="ECO:0000256" key="2">
    <source>
        <dbReference type="SAM" id="Phobius"/>
    </source>
</evidence>
<dbReference type="Proteomes" id="UP000198856">
    <property type="component" value="Unassembled WGS sequence"/>
</dbReference>
<feature type="region of interest" description="Disordered" evidence="1">
    <location>
        <begin position="993"/>
        <end position="1032"/>
    </location>
</feature>
<feature type="region of interest" description="Disordered" evidence="1">
    <location>
        <begin position="359"/>
        <end position="388"/>
    </location>
</feature>